<reference evidence="1" key="1">
    <citation type="submission" date="2018-02" db="EMBL/GenBank/DDBJ databases">
        <title>Rhizophora mucronata_Transcriptome.</title>
        <authorList>
            <person name="Meera S.P."/>
            <person name="Sreeshan A."/>
            <person name="Augustine A."/>
        </authorList>
    </citation>
    <scope>NUCLEOTIDE SEQUENCE</scope>
    <source>
        <tissue evidence="1">Leaf</tissue>
    </source>
</reference>
<name>A0A2P2P985_RHIMU</name>
<organism evidence="1">
    <name type="scientific">Rhizophora mucronata</name>
    <name type="common">Asiatic mangrove</name>
    <dbReference type="NCBI Taxonomy" id="61149"/>
    <lineage>
        <taxon>Eukaryota</taxon>
        <taxon>Viridiplantae</taxon>
        <taxon>Streptophyta</taxon>
        <taxon>Embryophyta</taxon>
        <taxon>Tracheophyta</taxon>
        <taxon>Spermatophyta</taxon>
        <taxon>Magnoliopsida</taxon>
        <taxon>eudicotyledons</taxon>
        <taxon>Gunneridae</taxon>
        <taxon>Pentapetalae</taxon>
        <taxon>rosids</taxon>
        <taxon>fabids</taxon>
        <taxon>Malpighiales</taxon>
        <taxon>Rhizophoraceae</taxon>
        <taxon>Rhizophora</taxon>
    </lineage>
</organism>
<dbReference type="EMBL" id="GGEC01070846">
    <property type="protein sequence ID" value="MBX51330.1"/>
    <property type="molecule type" value="Transcribed_RNA"/>
</dbReference>
<sequence>MRWMTEICSSRGASKGMIAREKPRQVLHQFGELASGELPILKIRRSYDA</sequence>
<accession>A0A2P2P985</accession>
<evidence type="ECO:0000313" key="1">
    <source>
        <dbReference type="EMBL" id="MBX51330.1"/>
    </source>
</evidence>
<proteinExistence type="predicted"/>
<dbReference type="AlphaFoldDB" id="A0A2P2P985"/>
<protein>
    <submittedName>
        <fullName evidence="1">Uncharacterized protein</fullName>
    </submittedName>
</protein>